<evidence type="ECO:0000313" key="3">
    <source>
        <dbReference type="Proteomes" id="UP000237752"/>
    </source>
</evidence>
<keyword evidence="3" id="KW-1185">Reference proteome</keyword>
<dbReference type="GO" id="GO:0016301">
    <property type="term" value="F:kinase activity"/>
    <property type="evidence" value="ECO:0007669"/>
    <property type="project" value="UniProtKB-KW"/>
</dbReference>
<reference evidence="2 3" key="1">
    <citation type="submission" date="2018-03" db="EMBL/GenBank/DDBJ databases">
        <title>Genomic Encyclopedia of Archaeal and Bacterial Type Strains, Phase II (KMG-II): from individual species to whole genera.</title>
        <authorList>
            <person name="Goeker M."/>
        </authorList>
    </citation>
    <scope>NUCLEOTIDE SEQUENCE [LARGE SCALE GENOMIC DNA]</scope>
    <source>
        <strain evidence="2 3">DSM 100065</strain>
    </source>
</reference>
<comment type="caution">
    <text evidence="2">The sequence shown here is derived from an EMBL/GenBank/DDBJ whole genome shotgun (WGS) entry which is preliminary data.</text>
</comment>
<dbReference type="Pfam" id="PF01636">
    <property type="entry name" value="APH"/>
    <property type="match status" value="1"/>
</dbReference>
<protein>
    <submittedName>
        <fullName evidence="2">Aminoglycoside phosphotransferase (APT) family kinase protein</fullName>
    </submittedName>
</protein>
<dbReference type="InterPro" id="IPR041726">
    <property type="entry name" value="ACAD10_11_N"/>
</dbReference>
<evidence type="ECO:0000259" key="1">
    <source>
        <dbReference type="Pfam" id="PF01636"/>
    </source>
</evidence>
<dbReference type="Gene3D" id="3.30.200.20">
    <property type="entry name" value="Phosphorylase Kinase, domain 1"/>
    <property type="match status" value="1"/>
</dbReference>
<gene>
    <name evidence="2" type="ORF">CLV47_108171</name>
</gene>
<feature type="domain" description="Aminoglycoside phosphotransferase" evidence="1">
    <location>
        <begin position="34"/>
        <end position="255"/>
    </location>
</feature>
<keyword evidence="2" id="KW-0418">Kinase</keyword>
<dbReference type="InterPro" id="IPR002575">
    <property type="entry name" value="Aminoglycoside_PTrfase"/>
</dbReference>
<keyword evidence="2" id="KW-0808">Transferase</keyword>
<dbReference type="PANTHER" id="PTHR47829">
    <property type="entry name" value="HYDROLASE, PUTATIVE (AFU_ORTHOLOGUE AFUA_1G12880)-RELATED"/>
    <property type="match status" value="1"/>
</dbReference>
<accession>A0A2T0ZZN6</accession>
<dbReference type="OrthoDB" id="3806873at2"/>
<dbReference type="RefSeq" id="WP_106349188.1">
    <property type="nucleotide sequence ID" value="NZ_PVUE01000008.1"/>
</dbReference>
<dbReference type="PANTHER" id="PTHR47829:SF1">
    <property type="entry name" value="HAD FAMILY PHOSPHATASE"/>
    <property type="match status" value="1"/>
</dbReference>
<organism evidence="2 3">
    <name type="scientific">Antricoccus suffuscus</name>
    <dbReference type="NCBI Taxonomy" id="1629062"/>
    <lineage>
        <taxon>Bacteria</taxon>
        <taxon>Bacillati</taxon>
        <taxon>Actinomycetota</taxon>
        <taxon>Actinomycetes</taxon>
        <taxon>Geodermatophilales</taxon>
        <taxon>Antricoccaceae</taxon>
        <taxon>Antricoccus</taxon>
    </lineage>
</organism>
<proteinExistence type="predicted"/>
<dbReference type="Gene3D" id="3.90.1200.10">
    <property type="match status" value="1"/>
</dbReference>
<sequence>MSDAEVETPGINPETVEPWLGDHVDGIKLPVEFSLVSGGRSNLTYQVKDAAGVVRALRRPPTGGVLSTAHDMSREWKFISALAPTDVPVAEPLAYCEDRDVTGADFYVMGYVDGTVLNGVEEAETLSLDARRRVGEDTIDVLARMHSIDPDEVGLAEMGRSAGYLERQLKRWQRQVHQSGADELDILDKTHDALLAGMPDQTSGIVHGDYRPGNMSFDSDGSILAIFDWELATLGDPFADLGWLITTWARPTDEHPPTTGGPTMADGFASREELVERYARLSGRDVSDLPYWEAFSRWRSACITAGVRARYRAGVMGNDGFAETITKESRLEQAYAAYAAVQELGLLKKG</sequence>
<dbReference type="InterPro" id="IPR011009">
    <property type="entry name" value="Kinase-like_dom_sf"/>
</dbReference>
<dbReference type="Proteomes" id="UP000237752">
    <property type="component" value="Unassembled WGS sequence"/>
</dbReference>
<dbReference type="SUPFAM" id="SSF56112">
    <property type="entry name" value="Protein kinase-like (PK-like)"/>
    <property type="match status" value="1"/>
</dbReference>
<dbReference type="InterPro" id="IPR052898">
    <property type="entry name" value="ACAD10-like"/>
</dbReference>
<dbReference type="EMBL" id="PVUE01000008">
    <property type="protein sequence ID" value="PRZ41812.1"/>
    <property type="molecule type" value="Genomic_DNA"/>
</dbReference>
<evidence type="ECO:0000313" key="2">
    <source>
        <dbReference type="EMBL" id="PRZ41812.1"/>
    </source>
</evidence>
<dbReference type="AlphaFoldDB" id="A0A2T0ZZN6"/>
<dbReference type="CDD" id="cd05154">
    <property type="entry name" value="ACAD10_11_N-like"/>
    <property type="match status" value="1"/>
</dbReference>
<name>A0A2T0ZZN6_9ACTN</name>